<evidence type="ECO:0000256" key="3">
    <source>
        <dbReference type="ARBA" id="ARBA00022679"/>
    </source>
</evidence>
<evidence type="ECO:0000256" key="11">
    <source>
        <dbReference type="ARBA" id="ARBA00023211"/>
    </source>
</evidence>
<evidence type="ECO:0000313" key="18">
    <source>
        <dbReference type="EMBL" id="MBB0245368.1"/>
    </source>
</evidence>
<dbReference type="InterPro" id="IPR036457">
    <property type="entry name" value="PPM-type-like_dom_sf"/>
</dbReference>
<dbReference type="NCBIfam" id="TIGR00229">
    <property type="entry name" value="sensory_box"/>
    <property type="match status" value="2"/>
</dbReference>
<dbReference type="PANTHER" id="PTHR43156:SF2">
    <property type="entry name" value="STAGE II SPORULATION PROTEIN E"/>
    <property type="match status" value="1"/>
</dbReference>
<dbReference type="Pfam" id="PF00989">
    <property type="entry name" value="PAS"/>
    <property type="match status" value="1"/>
</dbReference>
<evidence type="ECO:0000256" key="12">
    <source>
        <dbReference type="ARBA" id="ARBA00047761"/>
    </source>
</evidence>
<dbReference type="EC" id="3.1.3.16" evidence="1"/>
<keyword evidence="7" id="KW-0378">Hydrolase</keyword>
<keyword evidence="8" id="KW-0067">ATP-binding</keyword>
<dbReference type="GO" id="GO:0006355">
    <property type="term" value="P:regulation of DNA-templated transcription"/>
    <property type="evidence" value="ECO:0007669"/>
    <property type="project" value="InterPro"/>
</dbReference>
<dbReference type="Pfam" id="PF07228">
    <property type="entry name" value="SpoIIE"/>
    <property type="match status" value="1"/>
</dbReference>
<evidence type="ECO:0000313" key="19">
    <source>
        <dbReference type="Proteomes" id="UP000538929"/>
    </source>
</evidence>
<evidence type="ECO:0000256" key="10">
    <source>
        <dbReference type="ARBA" id="ARBA00022912"/>
    </source>
</evidence>
<keyword evidence="4" id="KW-0479">Metal-binding</keyword>
<dbReference type="InterPro" id="IPR029016">
    <property type="entry name" value="GAF-like_dom_sf"/>
</dbReference>
<evidence type="ECO:0000256" key="1">
    <source>
        <dbReference type="ARBA" id="ARBA00013081"/>
    </source>
</evidence>
<dbReference type="Gene3D" id="3.30.450.20">
    <property type="entry name" value="PAS domain"/>
    <property type="match status" value="2"/>
</dbReference>
<dbReference type="FunFam" id="3.60.40.10:FF:000005">
    <property type="entry name" value="Serine/threonine protein phosphatase"/>
    <property type="match status" value="1"/>
</dbReference>
<dbReference type="Pfam" id="PF08448">
    <property type="entry name" value="PAS_4"/>
    <property type="match status" value="1"/>
</dbReference>
<proteinExistence type="predicted"/>
<dbReference type="SUPFAM" id="SSF55781">
    <property type="entry name" value="GAF domain-like"/>
    <property type="match status" value="1"/>
</dbReference>
<reference evidence="19" key="1">
    <citation type="submission" date="2019-10" db="EMBL/GenBank/DDBJ databases">
        <title>Streptomyces sp. nov., a novel actinobacterium isolated from alkaline environment.</title>
        <authorList>
            <person name="Golinska P."/>
        </authorList>
    </citation>
    <scope>NUCLEOTIDE SEQUENCE [LARGE SCALE GENOMIC DNA]</scope>
    <source>
        <strain evidence="19">DSM 42118</strain>
    </source>
</reference>
<keyword evidence="6" id="KW-0418">Kinase</keyword>
<dbReference type="PROSITE" id="PS50112">
    <property type="entry name" value="PAS"/>
    <property type="match status" value="2"/>
</dbReference>
<keyword evidence="10" id="KW-0904">Protein phosphatase</keyword>
<dbReference type="InterPro" id="IPR035965">
    <property type="entry name" value="PAS-like_dom_sf"/>
</dbReference>
<sequence length="680" mass="72958">SAAPDPAGAPGKLLDLLRVAAFVLDEDGRIVLWSPEAELLFGHRAEEAVGAEAGRLLILPEHLEQVTEWFLRVLGGEQWAGVFPVRCRDGSTRHAEFRHISMRAPDGHRQILGLAADAGTVRELETTLALSDILIEQSPIGLALFDEEMRWRRVNPALERINGIPAERLLGRRLEDMLPGIDPVRVASSVRRVLSDGRPVVDQTLVGSTPADPGRDHVWSVSYYRVVDRGGRPLGVAASAVDVTERHRAGDEVAEARERLAIIADAGDRIGSTLDLPRIARELADISVPRLADLATVDLLDEALTGDPGEPVRIDGSVRFRALAVVAADDRARSGAAARATDRVGDLAEYGPNRVITRCVTLGRTIVLPRVGAGELRRIARDEEAAGQLEEAGVHSYLAVPLIARGNVLGAIGLFRTENPRPFAPADVSLAGELAARAAISVDNARLYHRERHTALTLQRSLLPSVPTDRPGLDLAARYLPAVSEAGGDWYDVLPQDDGRTALIVGDVMGKGVHAAAIMGQLRSTTRALARLSLPPAELLEHLDATTAGLGESIATCVHVVCNPAGGWCEVTSAGHPPPVMVEPDGRAHLLEVPPARPLGVGGAVFSPRRMPMPPGATLVLYTDGLVEDRRDDIDVGLHTLLRVVSGPPRPLEETCDAVLEALHRDPRDDVALLLARNRP</sequence>
<keyword evidence="19" id="KW-1185">Reference proteome</keyword>
<evidence type="ECO:0000259" key="16">
    <source>
        <dbReference type="PROSITE" id="PS50112"/>
    </source>
</evidence>
<keyword evidence="11" id="KW-0464">Manganese</keyword>
<dbReference type="InterPro" id="IPR013656">
    <property type="entry name" value="PAS_4"/>
</dbReference>
<evidence type="ECO:0000256" key="14">
    <source>
        <dbReference type="ARBA" id="ARBA00075117"/>
    </source>
</evidence>
<evidence type="ECO:0000259" key="17">
    <source>
        <dbReference type="PROSITE" id="PS51746"/>
    </source>
</evidence>
<dbReference type="RefSeq" id="WP_182606862.1">
    <property type="nucleotide sequence ID" value="NZ_VKHT01000470.1"/>
</dbReference>
<dbReference type="GO" id="GO:0016301">
    <property type="term" value="F:kinase activity"/>
    <property type="evidence" value="ECO:0007669"/>
    <property type="project" value="UniProtKB-KW"/>
</dbReference>
<dbReference type="Pfam" id="PF01590">
    <property type="entry name" value="GAF"/>
    <property type="match status" value="1"/>
</dbReference>
<gene>
    <name evidence="18" type="ORF">FNQ90_14985</name>
</gene>
<feature type="domain" description="PAS" evidence="16">
    <location>
        <begin position="134"/>
        <end position="197"/>
    </location>
</feature>
<keyword evidence="9" id="KW-0460">Magnesium</keyword>
<dbReference type="Gene3D" id="3.30.450.40">
    <property type="match status" value="1"/>
</dbReference>
<comment type="catalytic activity">
    <reaction evidence="12">
        <text>O-phospho-L-seryl-[protein] + H2O = L-seryl-[protein] + phosphate</text>
        <dbReference type="Rhea" id="RHEA:20629"/>
        <dbReference type="Rhea" id="RHEA-COMP:9863"/>
        <dbReference type="Rhea" id="RHEA-COMP:11604"/>
        <dbReference type="ChEBI" id="CHEBI:15377"/>
        <dbReference type="ChEBI" id="CHEBI:29999"/>
        <dbReference type="ChEBI" id="CHEBI:43474"/>
        <dbReference type="ChEBI" id="CHEBI:83421"/>
        <dbReference type="EC" id="3.1.3.16"/>
    </reaction>
</comment>
<protein>
    <recommendedName>
        <fullName evidence="1">protein-serine/threonine phosphatase</fullName>
        <ecNumber evidence="1">3.1.3.16</ecNumber>
    </recommendedName>
    <alternativeName>
        <fullName evidence="15">Protein-serine/threonine phosphatase</fullName>
    </alternativeName>
    <alternativeName>
        <fullName evidence="14">Serine/threonine-protein kinase</fullName>
    </alternativeName>
</protein>
<keyword evidence="2" id="KW-0597">Phosphoprotein</keyword>
<dbReference type="SMART" id="SM00331">
    <property type="entry name" value="PP2C_SIG"/>
    <property type="match status" value="1"/>
</dbReference>
<evidence type="ECO:0000256" key="5">
    <source>
        <dbReference type="ARBA" id="ARBA00022741"/>
    </source>
</evidence>
<evidence type="ECO:0000256" key="7">
    <source>
        <dbReference type="ARBA" id="ARBA00022801"/>
    </source>
</evidence>
<dbReference type="GO" id="GO:0046872">
    <property type="term" value="F:metal ion binding"/>
    <property type="evidence" value="ECO:0007669"/>
    <property type="project" value="UniProtKB-KW"/>
</dbReference>
<dbReference type="SUPFAM" id="SSF55785">
    <property type="entry name" value="PYP-like sensor domain (PAS domain)"/>
    <property type="match status" value="2"/>
</dbReference>
<evidence type="ECO:0000256" key="9">
    <source>
        <dbReference type="ARBA" id="ARBA00022842"/>
    </source>
</evidence>
<dbReference type="GO" id="GO:0004722">
    <property type="term" value="F:protein serine/threonine phosphatase activity"/>
    <property type="evidence" value="ECO:0007669"/>
    <property type="project" value="UniProtKB-EC"/>
</dbReference>
<evidence type="ECO:0000256" key="6">
    <source>
        <dbReference type="ARBA" id="ARBA00022777"/>
    </source>
</evidence>
<feature type="domain" description="PPM-type phosphatase" evidence="17">
    <location>
        <begin position="474"/>
        <end position="678"/>
    </location>
</feature>
<evidence type="ECO:0000256" key="4">
    <source>
        <dbReference type="ARBA" id="ARBA00022723"/>
    </source>
</evidence>
<evidence type="ECO:0000256" key="15">
    <source>
        <dbReference type="ARBA" id="ARBA00081350"/>
    </source>
</evidence>
<dbReference type="PROSITE" id="PS51746">
    <property type="entry name" value="PPM_2"/>
    <property type="match status" value="1"/>
</dbReference>
<dbReference type="SUPFAM" id="SSF81606">
    <property type="entry name" value="PP2C-like"/>
    <property type="match status" value="1"/>
</dbReference>
<dbReference type="SMART" id="SM00091">
    <property type="entry name" value="PAS"/>
    <property type="match status" value="2"/>
</dbReference>
<evidence type="ECO:0000256" key="13">
    <source>
        <dbReference type="ARBA" id="ARBA00056274"/>
    </source>
</evidence>
<dbReference type="FunFam" id="3.30.450.40:FF:000035">
    <property type="entry name" value="PAS sensor protein"/>
    <property type="match status" value="1"/>
</dbReference>
<evidence type="ECO:0000256" key="8">
    <source>
        <dbReference type="ARBA" id="ARBA00022840"/>
    </source>
</evidence>
<dbReference type="FunFam" id="3.30.450.20:FF:000120">
    <property type="entry name" value="PAS domain S-box protein"/>
    <property type="match status" value="1"/>
</dbReference>
<dbReference type="InterPro" id="IPR001932">
    <property type="entry name" value="PPM-type_phosphatase-like_dom"/>
</dbReference>
<comment type="caution">
    <text evidence="18">The sequence shown here is derived from an EMBL/GenBank/DDBJ whole genome shotgun (WGS) entry which is preliminary data.</text>
</comment>
<evidence type="ECO:0000256" key="2">
    <source>
        <dbReference type="ARBA" id="ARBA00022553"/>
    </source>
</evidence>
<dbReference type="GO" id="GO:0005524">
    <property type="term" value="F:ATP binding"/>
    <property type="evidence" value="ECO:0007669"/>
    <property type="project" value="UniProtKB-KW"/>
</dbReference>
<dbReference type="PANTHER" id="PTHR43156">
    <property type="entry name" value="STAGE II SPORULATION PROTEIN E-RELATED"/>
    <property type="match status" value="1"/>
</dbReference>
<dbReference type="SMART" id="SM00065">
    <property type="entry name" value="GAF"/>
    <property type="match status" value="1"/>
</dbReference>
<dbReference type="Proteomes" id="UP000538929">
    <property type="component" value="Unassembled WGS sequence"/>
</dbReference>
<organism evidence="18 19">
    <name type="scientific">Streptomyces alkaliphilus</name>
    <dbReference type="NCBI Taxonomy" id="1472722"/>
    <lineage>
        <taxon>Bacteria</taxon>
        <taxon>Bacillati</taxon>
        <taxon>Actinomycetota</taxon>
        <taxon>Actinomycetes</taxon>
        <taxon>Kitasatosporales</taxon>
        <taxon>Streptomycetaceae</taxon>
        <taxon>Streptomyces</taxon>
    </lineage>
</organism>
<dbReference type="InterPro" id="IPR003018">
    <property type="entry name" value="GAF"/>
</dbReference>
<feature type="non-terminal residue" evidence="18">
    <location>
        <position position="1"/>
    </location>
</feature>
<comment type="function">
    <text evidence="13">Primarily acts as an independent SigF regulator that is sensitive to the osmosensory signal, mediating the cross talk of PknD with the SigF regulon. Possesses both phosphatase and kinase activities. The kinase domain functions as a classic anti-sigma factor-like kinase to phosphorylate the anti-anti-sigma factor domain at the canonical regulatory site, and the phosphatase domain antagonizes this activity.</text>
</comment>
<name>A0A7W3Y2B3_9ACTN</name>
<dbReference type="AlphaFoldDB" id="A0A7W3Y2B3"/>
<keyword evidence="5" id="KW-0547">Nucleotide-binding</keyword>
<accession>A0A7W3Y2B3</accession>
<keyword evidence="3" id="KW-0808">Transferase</keyword>
<dbReference type="CDD" id="cd00130">
    <property type="entry name" value="PAS"/>
    <property type="match status" value="2"/>
</dbReference>
<dbReference type="Gene3D" id="3.60.40.10">
    <property type="entry name" value="PPM-type phosphatase domain"/>
    <property type="match status" value="1"/>
</dbReference>
<dbReference type="EMBL" id="VKHT01000470">
    <property type="protein sequence ID" value="MBB0245368.1"/>
    <property type="molecule type" value="Genomic_DNA"/>
</dbReference>
<dbReference type="InterPro" id="IPR000014">
    <property type="entry name" value="PAS"/>
</dbReference>
<dbReference type="InterPro" id="IPR052016">
    <property type="entry name" value="Bact_Sigma-Reg"/>
</dbReference>
<feature type="domain" description="PAS" evidence="16">
    <location>
        <begin position="12"/>
        <end position="77"/>
    </location>
</feature>
<dbReference type="InterPro" id="IPR013767">
    <property type="entry name" value="PAS_fold"/>
</dbReference>